<keyword evidence="4" id="KW-0067">ATP-binding</keyword>
<evidence type="ECO:0000313" key="6">
    <source>
        <dbReference type="EMBL" id="SLN14844.1"/>
    </source>
</evidence>
<evidence type="ECO:0000259" key="5">
    <source>
        <dbReference type="Pfam" id="PF03109"/>
    </source>
</evidence>
<dbReference type="GO" id="GO:0006744">
    <property type="term" value="P:ubiquinone biosynthetic process"/>
    <property type="evidence" value="ECO:0007669"/>
    <property type="project" value="TreeGrafter"/>
</dbReference>
<feature type="domain" description="ABC1 atypical kinase-like" evidence="5">
    <location>
        <begin position="128"/>
        <end position="366"/>
    </location>
</feature>
<evidence type="ECO:0000256" key="1">
    <source>
        <dbReference type="ARBA" id="ARBA00009670"/>
    </source>
</evidence>
<dbReference type="Proteomes" id="UP000193570">
    <property type="component" value="Unassembled WGS sequence"/>
</dbReference>
<evidence type="ECO:0000256" key="4">
    <source>
        <dbReference type="ARBA" id="ARBA00022840"/>
    </source>
</evidence>
<dbReference type="AlphaFoldDB" id="A0A1X6Y9S3"/>
<dbReference type="Pfam" id="PF03109">
    <property type="entry name" value="ABC1"/>
    <property type="match status" value="1"/>
</dbReference>
<comment type="similarity">
    <text evidence="1">Belongs to the protein kinase superfamily. ADCK protein kinase family.</text>
</comment>
<keyword evidence="2 6" id="KW-0808">Transferase</keyword>
<dbReference type="SUPFAM" id="SSF56112">
    <property type="entry name" value="Protein kinase-like (PK-like)"/>
    <property type="match status" value="1"/>
</dbReference>
<sequence length="467" mass="51117">MRPGLAPDYALTVRMARRPARLICLPMTDRDRYLSRPLPVPARRFGRMARLGGLTGGLMGRAALAGAGELARGRRPAFDRLMLTPANAARVTAELARMRGAAMKLGQLISMEAGEILTPELADILASLRSEAHAMPPPQLKRVLSDNWGADFLRRFRRFDVTPIAAASIGQVHRAETRDGTALAIKVQYPGIRDSIDSDIANLGAIIRWSGMVPRGLDLAPLLEDARAQLHEEADYAQEARAMTRFADLLADEAAFAVPRPHEAFSTRDILAMDYLSGVPIEDLAGAAQEVRDGAGARLIGLVLRELFEFRLMQTDPNFANYRWDAESGRIVLLDFGATRAFPETLVADFRAMLRAGLAGDRDGIRAAAMRIGYLSDDLSEARIATLLDMMQMCFVPLAEESPFDFADSDLPQRLTEAAIAFGRERDIAPVPPTDALFLQRKVAGLYLLCARIGARVALRPLVAPYA</sequence>
<gene>
    <name evidence="6" type="primary">ubiB_1</name>
    <name evidence="6" type="ORF">ROJ8625_00473</name>
</gene>
<dbReference type="EMBL" id="FWFK01000001">
    <property type="protein sequence ID" value="SLN14844.1"/>
    <property type="molecule type" value="Genomic_DNA"/>
</dbReference>
<name>A0A1X6Y9S3_9RHOB</name>
<dbReference type="InterPro" id="IPR004147">
    <property type="entry name" value="ABC1_dom"/>
</dbReference>
<dbReference type="CDD" id="cd13970">
    <property type="entry name" value="ABC1_ADCK3"/>
    <property type="match status" value="1"/>
</dbReference>
<dbReference type="InterPro" id="IPR051409">
    <property type="entry name" value="Atypical_kinase_ADCK"/>
</dbReference>
<dbReference type="PANTHER" id="PTHR43851:SF3">
    <property type="entry name" value="COENZYME Q8"/>
    <property type="match status" value="1"/>
</dbReference>
<keyword evidence="3" id="KW-0547">Nucleotide-binding</keyword>
<evidence type="ECO:0000256" key="3">
    <source>
        <dbReference type="ARBA" id="ARBA00022741"/>
    </source>
</evidence>
<keyword evidence="7" id="KW-1185">Reference proteome</keyword>
<organism evidence="6 7">
    <name type="scientific">Roseivivax jejudonensis</name>
    <dbReference type="NCBI Taxonomy" id="1529041"/>
    <lineage>
        <taxon>Bacteria</taxon>
        <taxon>Pseudomonadati</taxon>
        <taxon>Pseudomonadota</taxon>
        <taxon>Alphaproteobacteria</taxon>
        <taxon>Rhodobacterales</taxon>
        <taxon>Roseobacteraceae</taxon>
        <taxon>Roseivivax</taxon>
    </lineage>
</organism>
<evidence type="ECO:0000256" key="2">
    <source>
        <dbReference type="ARBA" id="ARBA00022679"/>
    </source>
</evidence>
<dbReference type="GO" id="GO:0005524">
    <property type="term" value="F:ATP binding"/>
    <property type="evidence" value="ECO:0007669"/>
    <property type="project" value="UniProtKB-KW"/>
</dbReference>
<evidence type="ECO:0000313" key="7">
    <source>
        <dbReference type="Proteomes" id="UP000193570"/>
    </source>
</evidence>
<proteinExistence type="inferred from homology"/>
<protein>
    <recommendedName>
        <fullName evidence="5">ABC1 atypical kinase-like domain-containing protein</fullName>
    </recommendedName>
</protein>
<dbReference type="InterPro" id="IPR011009">
    <property type="entry name" value="Kinase-like_dom_sf"/>
</dbReference>
<dbReference type="InterPro" id="IPR034646">
    <property type="entry name" value="ADCK3_dom"/>
</dbReference>
<accession>A0A1X6Y9S3</accession>
<dbReference type="PANTHER" id="PTHR43851">
    <property type="match status" value="1"/>
</dbReference>
<dbReference type="GO" id="GO:0016740">
    <property type="term" value="F:transferase activity"/>
    <property type="evidence" value="ECO:0007669"/>
    <property type="project" value="UniProtKB-KW"/>
</dbReference>
<reference evidence="6 7" key="1">
    <citation type="submission" date="2017-03" db="EMBL/GenBank/DDBJ databases">
        <authorList>
            <person name="Afonso C.L."/>
            <person name="Miller P.J."/>
            <person name="Scott M.A."/>
            <person name="Spackman E."/>
            <person name="Goraichik I."/>
            <person name="Dimitrov K.M."/>
            <person name="Suarez D.L."/>
            <person name="Swayne D.E."/>
        </authorList>
    </citation>
    <scope>NUCLEOTIDE SEQUENCE [LARGE SCALE GENOMIC DNA]</scope>
    <source>
        <strain evidence="6 7">CECT 8625</strain>
    </source>
</reference>